<dbReference type="InParanoid" id="A0A0H2R041"/>
<evidence type="ECO:0008006" key="3">
    <source>
        <dbReference type="Google" id="ProtNLM"/>
    </source>
</evidence>
<name>A0A0H2R041_9AGAM</name>
<dbReference type="EMBL" id="KQ086375">
    <property type="protein sequence ID" value="KLO05044.1"/>
    <property type="molecule type" value="Genomic_DNA"/>
</dbReference>
<evidence type="ECO:0000313" key="2">
    <source>
        <dbReference type="Proteomes" id="UP000053477"/>
    </source>
</evidence>
<dbReference type="OrthoDB" id="3240817at2759"/>
<protein>
    <recommendedName>
        <fullName evidence="3">Reverse transcriptase domain-containing protein</fullName>
    </recommendedName>
</protein>
<sequence>MLYSRITYSVRLDSVCSETFNSLIGILAGDPASPQLWNLYMSDFDPPSHVADITLSGISIANTEQADDMALFSTDALAVQGKMNYVYKWGAKKFLQIHKVKTVGMAYHLKPSQPLPIITLAGTPLSWVSTYTYVGVTFSNIGKNIFAKHYDEKSRKARCVAGATLGLESYIGVVPPKQGKQLYMARIDPHLTFGCEVVIDVQNSGLKQLQNVQHTYIRRMLRLNPRSMRAILHTETGIMPIAYRRVLLALKYLIYLTSLPNNHYARCALQEAINLSENSAQSWYTELVQAIEKLQERAKINVTLPVLSGQMSNQEILDLIKAIEHMCDAYLQVLIDKSPKTELLRGRLERDDKGNYIVKTMHFRHYLYVKIPRHWMALTGLLLSDNILAMEQLRRATRNRPRYPQHLRICRLCKNDIEDPIHALFVCIGSEQLISLRKQFIKDLISKASYLKTSQCMANPKELFECIYADKRLVETLARYAFRMLKIFNAVPLFLPDLPDHLSDTDAENSSDESD</sequence>
<dbReference type="AlphaFoldDB" id="A0A0H2R041"/>
<gene>
    <name evidence="1" type="ORF">SCHPADRAFT_839832</name>
</gene>
<dbReference type="Proteomes" id="UP000053477">
    <property type="component" value="Unassembled WGS sequence"/>
</dbReference>
<proteinExistence type="predicted"/>
<reference evidence="1 2" key="1">
    <citation type="submission" date="2015-04" db="EMBL/GenBank/DDBJ databases">
        <title>Complete genome sequence of Schizopora paradoxa KUC8140, a cosmopolitan wood degrader in East Asia.</title>
        <authorList>
            <consortium name="DOE Joint Genome Institute"/>
            <person name="Min B."/>
            <person name="Park H."/>
            <person name="Jang Y."/>
            <person name="Kim J.-J."/>
            <person name="Kim K.H."/>
            <person name="Pangilinan J."/>
            <person name="Lipzen A."/>
            <person name="Riley R."/>
            <person name="Grigoriev I.V."/>
            <person name="Spatafora J.W."/>
            <person name="Choi I.-G."/>
        </authorList>
    </citation>
    <scope>NUCLEOTIDE SEQUENCE [LARGE SCALE GENOMIC DNA]</scope>
    <source>
        <strain evidence="1 2">KUC8140</strain>
    </source>
</reference>
<evidence type="ECO:0000313" key="1">
    <source>
        <dbReference type="EMBL" id="KLO05044.1"/>
    </source>
</evidence>
<dbReference type="PANTHER" id="PTHR47027:SF20">
    <property type="entry name" value="REVERSE TRANSCRIPTASE-LIKE PROTEIN WITH RNA-DIRECTED DNA POLYMERASE DOMAIN"/>
    <property type="match status" value="1"/>
</dbReference>
<organism evidence="1 2">
    <name type="scientific">Schizopora paradoxa</name>
    <dbReference type="NCBI Taxonomy" id="27342"/>
    <lineage>
        <taxon>Eukaryota</taxon>
        <taxon>Fungi</taxon>
        <taxon>Dikarya</taxon>
        <taxon>Basidiomycota</taxon>
        <taxon>Agaricomycotina</taxon>
        <taxon>Agaricomycetes</taxon>
        <taxon>Hymenochaetales</taxon>
        <taxon>Schizoporaceae</taxon>
        <taxon>Schizopora</taxon>
    </lineage>
</organism>
<dbReference type="STRING" id="27342.A0A0H2R041"/>
<dbReference type="PANTHER" id="PTHR47027">
    <property type="entry name" value="REVERSE TRANSCRIPTASE DOMAIN-CONTAINING PROTEIN"/>
    <property type="match status" value="1"/>
</dbReference>
<keyword evidence="2" id="KW-1185">Reference proteome</keyword>
<accession>A0A0H2R041</accession>